<feature type="compositionally biased region" description="Basic and acidic residues" evidence="1">
    <location>
        <begin position="1"/>
        <end position="12"/>
    </location>
</feature>
<gene>
    <name evidence="2" type="ORF">LIER_43544</name>
</gene>
<name>A0AAV3QCM2_LITER</name>
<organism evidence="2 3">
    <name type="scientific">Lithospermum erythrorhizon</name>
    <name type="common">Purple gromwell</name>
    <name type="synonym">Lithospermum officinale var. erythrorhizon</name>
    <dbReference type="NCBI Taxonomy" id="34254"/>
    <lineage>
        <taxon>Eukaryota</taxon>
        <taxon>Viridiplantae</taxon>
        <taxon>Streptophyta</taxon>
        <taxon>Embryophyta</taxon>
        <taxon>Tracheophyta</taxon>
        <taxon>Spermatophyta</taxon>
        <taxon>Magnoliopsida</taxon>
        <taxon>eudicotyledons</taxon>
        <taxon>Gunneridae</taxon>
        <taxon>Pentapetalae</taxon>
        <taxon>asterids</taxon>
        <taxon>lamiids</taxon>
        <taxon>Boraginales</taxon>
        <taxon>Boraginaceae</taxon>
        <taxon>Boraginoideae</taxon>
        <taxon>Lithospermeae</taxon>
        <taxon>Lithospermum</taxon>
    </lineage>
</organism>
<sequence>MVSQNEAEREGFDEFGTSETFTPIPDIDFVASATETDASQQGGSNGKGNKRKSKLDAMVEACNEMLNKNVDKLLLAQKLADPKDVLKCLEDIDFDQRYESNA</sequence>
<evidence type="ECO:0000313" key="3">
    <source>
        <dbReference type="Proteomes" id="UP001454036"/>
    </source>
</evidence>
<dbReference type="AlphaFoldDB" id="A0AAV3QCM2"/>
<dbReference type="EMBL" id="BAABME010036157">
    <property type="protein sequence ID" value="GAA0160892.1"/>
    <property type="molecule type" value="Genomic_DNA"/>
</dbReference>
<keyword evidence="3" id="KW-1185">Reference proteome</keyword>
<evidence type="ECO:0000256" key="1">
    <source>
        <dbReference type="SAM" id="MobiDB-lite"/>
    </source>
</evidence>
<evidence type="ECO:0000313" key="2">
    <source>
        <dbReference type="EMBL" id="GAA0160892.1"/>
    </source>
</evidence>
<feature type="region of interest" description="Disordered" evidence="1">
    <location>
        <begin position="1"/>
        <end position="53"/>
    </location>
</feature>
<protein>
    <submittedName>
        <fullName evidence="2">Uncharacterized protein</fullName>
    </submittedName>
</protein>
<reference evidence="2 3" key="1">
    <citation type="submission" date="2024-01" db="EMBL/GenBank/DDBJ databases">
        <title>The complete chloroplast genome sequence of Lithospermum erythrorhizon: insights into the phylogenetic relationship among Boraginaceae species and the maternal lineages of purple gromwells.</title>
        <authorList>
            <person name="Okada T."/>
            <person name="Watanabe K."/>
        </authorList>
    </citation>
    <scope>NUCLEOTIDE SEQUENCE [LARGE SCALE GENOMIC DNA]</scope>
</reference>
<dbReference type="Proteomes" id="UP001454036">
    <property type="component" value="Unassembled WGS sequence"/>
</dbReference>
<comment type="caution">
    <text evidence="2">The sequence shown here is derived from an EMBL/GenBank/DDBJ whole genome shotgun (WGS) entry which is preliminary data.</text>
</comment>
<proteinExistence type="predicted"/>
<accession>A0AAV3QCM2</accession>